<dbReference type="EMBL" id="HBFK01012922">
    <property type="protein sequence ID" value="CAD8741272.1"/>
    <property type="molecule type" value="Transcribed_RNA"/>
</dbReference>
<keyword evidence="5" id="KW-0963">Cytoplasm</keyword>
<name>A0A6U4NF14_HEMAN</name>
<dbReference type="PANTHER" id="PTHR21532">
    <property type="entry name" value="PHOSPHODIESTERASE HL"/>
    <property type="match status" value="1"/>
</dbReference>
<dbReference type="PANTHER" id="PTHR21532:SF0">
    <property type="entry name" value="CILIA- AND FLAGELLA-ASSOCIATED PROTEIN 36"/>
    <property type="match status" value="1"/>
</dbReference>
<comment type="subcellular location">
    <subcellularLocation>
        <location evidence="1">Cell projection</location>
        <location evidence="1">Cilium</location>
    </subcellularLocation>
    <subcellularLocation>
        <location evidence="2">Cytoplasm</location>
    </subcellularLocation>
</comment>
<keyword evidence="6" id="KW-0175">Coiled coil</keyword>
<dbReference type="InterPro" id="IPR023379">
    <property type="entry name" value="BART_dom"/>
</dbReference>
<evidence type="ECO:0000256" key="2">
    <source>
        <dbReference type="ARBA" id="ARBA00004496"/>
    </source>
</evidence>
<gene>
    <name evidence="12" type="ORF">HAND00432_LOCUS32234</name>
    <name evidence="11" type="ORF">HAND1043_LOCUS7764</name>
</gene>
<accession>A0A6U4NF14</accession>
<sequence>MKAEEVASALQAIASAIDTDVFRVWRSKFVEENAGKFAYEDENKLEYTQVFNEFVKGVESHLSEAFEKVDIAGLEEALEAGCKVPDDAQEAVRVLNEVADFQAFKDMMLFEKERMDRAALEPPSSAPSASPSLSVPAMDGLLEATARLMKASEGGVGDKWKCLASSDWYRFESLPAGDGKTEFVRMEFELKLPFIECVDMQSSVDDRRPLWEPGAKSTEVVRGASVYDEDHITRNRLDMGFLFHLAGFPKTLTLRIKKRYEAATQTFTVAVAPWDMDKDTIDGKSAMGLTVVTIRPHPTDPGKSLLAQWQQDPVGKSTGTVAKTFMTYIVPKMYSTRAGKYKANISAKGKVVDYLKDAMDAGHAWAKG</sequence>
<dbReference type="Gene3D" id="1.20.1520.10">
    <property type="entry name" value="ADP-ribosylation factor-like 2-binding protein, domain"/>
    <property type="match status" value="1"/>
</dbReference>
<evidence type="ECO:0000256" key="7">
    <source>
        <dbReference type="ARBA" id="ARBA00023069"/>
    </source>
</evidence>
<protein>
    <recommendedName>
        <fullName evidence="4">Cilia- and flagella-associated protein 36</fullName>
    </recommendedName>
    <alternativeName>
        <fullName evidence="9">Coiled-coil domain-containing protein 104</fullName>
    </alternativeName>
</protein>
<comment type="similarity">
    <text evidence="3">Belongs to the CFAP36 family.</text>
</comment>
<reference evidence="11" key="1">
    <citation type="submission" date="2021-01" db="EMBL/GenBank/DDBJ databases">
        <authorList>
            <person name="Corre E."/>
            <person name="Pelletier E."/>
            <person name="Niang G."/>
            <person name="Scheremetjew M."/>
            <person name="Finn R."/>
            <person name="Kale V."/>
            <person name="Holt S."/>
            <person name="Cochrane G."/>
            <person name="Meng A."/>
            <person name="Brown T."/>
            <person name="Cohen L."/>
        </authorList>
    </citation>
    <scope>NUCLEOTIDE SEQUENCE</scope>
    <source>
        <strain evidence="11">CCMP441</strain>
        <strain evidence="12">CCMP644</strain>
    </source>
</reference>
<dbReference type="InterPro" id="IPR038888">
    <property type="entry name" value="CFAP36"/>
</dbReference>
<evidence type="ECO:0000256" key="6">
    <source>
        <dbReference type="ARBA" id="ARBA00023054"/>
    </source>
</evidence>
<feature type="domain" description="BART" evidence="10">
    <location>
        <begin position="10"/>
        <end position="116"/>
    </location>
</feature>
<organism evidence="11">
    <name type="scientific">Hemiselmis andersenii</name>
    <name type="common">Cryptophyte alga</name>
    <dbReference type="NCBI Taxonomy" id="464988"/>
    <lineage>
        <taxon>Eukaryota</taxon>
        <taxon>Cryptophyceae</taxon>
        <taxon>Cryptomonadales</taxon>
        <taxon>Hemiselmidaceae</taxon>
        <taxon>Hemiselmis</taxon>
    </lineage>
</organism>
<evidence type="ECO:0000256" key="4">
    <source>
        <dbReference type="ARBA" id="ARBA00021815"/>
    </source>
</evidence>
<dbReference type="InterPro" id="IPR042541">
    <property type="entry name" value="BART_sf"/>
</dbReference>
<keyword evidence="7" id="KW-0969">Cilium</keyword>
<dbReference type="Pfam" id="PF11527">
    <property type="entry name" value="ARL2_Bind_BART"/>
    <property type="match status" value="1"/>
</dbReference>
<evidence type="ECO:0000256" key="9">
    <source>
        <dbReference type="ARBA" id="ARBA00031593"/>
    </source>
</evidence>
<dbReference type="GO" id="GO:0005930">
    <property type="term" value="C:axoneme"/>
    <property type="evidence" value="ECO:0007669"/>
    <property type="project" value="TreeGrafter"/>
</dbReference>
<evidence type="ECO:0000313" key="12">
    <source>
        <dbReference type="EMBL" id="CAD8981224.1"/>
    </source>
</evidence>
<evidence type="ECO:0000256" key="3">
    <source>
        <dbReference type="ARBA" id="ARBA00007460"/>
    </source>
</evidence>
<evidence type="ECO:0000313" key="11">
    <source>
        <dbReference type="EMBL" id="CAD8741272.1"/>
    </source>
</evidence>
<dbReference type="AlphaFoldDB" id="A0A6U4NF14"/>
<evidence type="ECO:0000259" key="10">
    <source>
        <dbReference type="Pfam" id="PF11527"/>
    </source>
</evidence>
<evidence type="ECO:0000256" key="8">
    <source>
        <dbReference type="ARBA" id="ARBA00023273"/>
    </source>
</evidence>
<dbReference type="GO" id="GO:0097546">
    <property type="term" value="C:ciliary base"/>
    <property type="evidence" value="ECO:0007669"/>
    <property type="project" value="TreeGrafter"/>
</dbReference>
<dbReference type="EMBL" id="HBFX01053568">
    <property type="protein sequence ID" value="CAD8981224.1"/>
    <property type="molecule type" value="Transcribed_RNA"/>
</dbReference>
<proteinExistence type="inferred from homology"/>
<evidence type="ECO:0000256" key="1">
    <source>
        <dbReference type="ARBA" id="ARBA00004138"/>
    </source>
</evidence>
<keyword evidence="8" id="KW-0966">Cell projection</keyword>
<evidence type="ECO:0000256" key="5">
    <source>
        <dbReference type="ARBA" id="ARBA00022490"/>
    </source>
</evidence>